<accession>A0A917USC6</accession>
<dbReference type="SUPFAM" id="SSF52317">
    <property type="entry name" value="Class I glutamine amidotransferase-like"/>
    <property type="match status" value="1"/>
</dbReference>
<dbReference type="EMBL" id="BMNQ01000001">
    <property type="protein sequence ID" value="GGJ81947.1"/>
    <property type="molecule type" value="Genomic_DNA"/>
</dbReference>
<evidence type="ECO:0000259" key="2">
    <source>
        <dbReference type="Pfam" id="PF01965"/>
    </source>
</evidence>
<organism evidence="3 4">
    <name type="scientific">Lentibacillus kapialis</name>
    <dbReference type="NCBI Taxonomy" id="340214"/>
    <lineage>
        <taxon>Bacteria</taxon>
        <taxon>Bacillati</taxon>
        <taxon>Bacillota</taxon>
        <taxon>Bacilli</taxon>
        <taxon>Bacillales</taxon>
        <taxon>Bacillaceae</taxon>
        <taxon>Lentibacillus</taxon>
    </lineage>
</organism>
<dbReference type="PANTHER" id="PTHR42733">
    <property type="entry name" value="DJ-1 PROTEIN"/>
    <property type="match status" value="1"/>
</dbReference>
<protein>
    <recommendedName>
        <fullName evidence="2">DJ-1/PfpI domain-containing protein</fullName>
    </recommendedName>
</protein>
<proteinExistence type="inferred from homology"/>
<name>A0A917USC6_9BACI</name>
<evidence type="ECO:0000313" key="4">
    <source>
        <dbReference type="Proteomes" id="UP000658382"/>
    </source>
</evidence>
<dbReference type="Pfam" id="PF01965">
    <property type="entry name" value="DJ-1_PfpI"/>
    <property type="match status" value="1"/>
</dbReference>
<dbReference type="InterPro" id="IPR002818">
    <property type="entry name" value="DJ-1/PfpI"/>
</dbReference>
<gene>
    <name evidence="3" type="ORF">GCM10007063_00490</name>
</gene>
<dbReference type="Proteomes" id="UP000658382">
    <property type="component" value="Unassembled WGS sequence"/>
</dbReference>
<dbReference type="InterPro" id="IPR029062">
    <property type="entry name" value="Class_I_gatase-like"/>
</dbReference>
<keyword evidence="4" id="KW-1185">Reference proteome</keyword>
<comment type="caution">
    <text evidence="3">The sequence shown here is derived from an EMBL/GenBank/DDBJ whole genome shotgun (WGS) entry which is preliminary data.</text>
</comment>
<dbReference type="PANTHER" id="PTHR42733:SF2">
    <property type="entry name" value="DJ-1_THIJ_PFPI FAMILY PROTEIN"/>
    <property type="match status" value="1"/>
</dbReference>
<evidence type="ECO:0000313" key="3">
    <source>
        <dbReference type="EMBL" id="GGJ81947.1"/>
    </source>
</evidence>
<comment type="similarity">
    <text evidence="1">Belongs to the peptidase C56 family.</text>
</comment>
<dbReference type="InterPro" id="IPR006286">
    <property type="entry name" value="C56_PfpI-like"/>
</dbReference>
<feature type="domain" description="DJ-1/PfpI" evidence="2">
    <location>
        <begin position="9"/>
        <end position="87"/>
    </location>
</feature>
<sequence length="91" mass="9974">MRVFGQGGKDFFEANKPVAAVCHAAQVLTTVKEHLNGREMTGYIACKPEIEAVGSTYIEEPLHTDDNLVSGHAWPDMPGLMKEFIKQVNAS</sequence>
<dbReference type="AlphaFoldDB" id="A0A917USC6"/>
<evidence type="ECO:0000256" key="1">
    <source>
        <dbReference type="ARBA" id="ARBA00008542"/>
    </source>
</evidence>
<reference evidence="3" key="2">
    <citation type="submission" date="2020-09" db="EMBL/GenBank/DDBJ databases">
        <authorList>
            <person name="Sun Q."/>
            <person name="Ohkuma M."/>
        </authorList>
    </citation>
    <scope>NUCLEOTIDE SEQUENCE</scope>
    <source>
        <strain evidence="3">JCM 12580</strain>
    </source>
</reference>
<reference evidence="3" key="1">
    <citation type="journal article" date="2014" name="Int. J. Syst. Evol. Microbiol.">
        <title>Complete genome sequence of Corynebacterium casei LMG S-19264T (=DSM 44701T), isolated from a smear-ripened cheese.</title>
        <authorList>
            <consortium name="US DOE Joint Genome Institute (JGI-PGF)"/>
            <person name="Walter F."/>
            <person name="Albersmeier A."/>
            <person name="Kalinowski J."/>
            <person name="Ruckert C."/>
        </authorList>
    </citation>
    <scope>NUCLEOTIDE SEQUENCE</scope>
    <source>
        <strain evidence="3">JCM 12580</strain>
    </source>
</reference>
<dbReference type="Gene3D" id="3.40.50.880">
    <property type="match status" value="1"/>
</dbReference>